<keyword evidence="14" id="KW-1185">Reference proteome</keyword>
<dbReference type="Gene3D" id="2.40.170.20">
    <property type="entry name" value="TonB-dependent receptor, beta-barrel domain"/>
    <property type="match status" value="1"/>
</dbReference>
<evidence type="ECO:0000256" key="9">
    <source>
        <dbReference type="RuleBase" id="RU003357"/>
    </source>
</evidence>
<dbReference type="InterPro" id="IPR008969">
    <property type="entry name" value="CarboxyPept-like_regulatory"/>
</dbReference>
<accession>A0ABT6BG94</accession>
<evidence type="ECO:0000259" key="12">
    <source>
        <dbReference type="Pfam" id="PF07715"/>
    </source>
</evidence>
<dbReference type="Pfam" id="PF07715">
    <property type="entry name" value="Plug"/>
    <property type="match status" value="1"/>
</dbReference>
<dbReference type="NCBIfam" id="TIGR04057">
    <property type="entry name" value="SusC_RagA_signa"/>
    <property type="match status" value="1"/>
</dbReference>
<comment type="caution">
    <text evidence="13">The sequence shown here is derived from an EMBL/GenBank/DDBJ whole genome shotgun (WGS) entry which is preliminary data.</text>
</comment>
<keyword evidence="6 8" id="KW-0472">Membrane</keyword>
<dbReference type="EMBL" id="JARJOW010000001">
    <property type="protein sequence ID" value="MDF5689337.1"/>
    <property type="molecule type" value="Genomic_DNA"/>
</dbReference>
<dbReference type="InterPro" id="IPR000531">
    <property type="entry name" value="Beta-barrel_TonB"/>
</dbReference>
<dbReference type="Pfam" id="PF00593">
    <property type="entry name" value="TonB_dep_Rec_b-barrel"/>
    <property type="match status" value="1"/>
</dbReference>
<evidence type="ECO:0000256" key="8">
    <source>
        <dbReference type="PROSITE-ProRule" id="PRU01360"/>
    </source>
</evidence>
<proteinExistence type="inferred from homology"/>
<sequence length="1068" mass="115649">MKKLLLVMALVTTACSSLLAQSRVVTGKVTASEDGTALPGVSVSLKGTSRGVTTTADGSYKISVDNGAALQFSFVGYKPQTITVGSQSTINVVLVTDAAELSEVVVTALGLTRTKNSLPYAAQQVKGDELTRVRSGNAFSALSGKVAGLQIIQGNAIGGSTNVVIRGNKSLTGNNQALFVVDGVPVDNTNKNTGNQQTGRGGYDYGNAAADINPDDIESMTVLKGAAATALYGSRASNGVIMITSKKAKKGLGLTVNAGLTVGTIDKSTFATYQNQYGAGYSDPYQKDGFLYFDANGDGTKDLVINTAEDASYGTKFNPSLMVYQWDSFDPAGPNYLKAKPYVAATNTPAKFYETAISNNVNVQLDGATDQGTFKLGYTRNDERGTLPNSNVTKNIMNLAGSYNISKKVTASAAANFSVIEGKGRYGSGYSGLNVNQNFRQWYQTNVDILEQKEAYFRNQQNVTWNWSDPSSAAGLKPIYTDNYYWTRYQNYQNDTRSRLFGNAMVNYKAADFLNFMGRVTVDTYNEFQEERIAVGSQGVPSYSRFDRTFQELNYDLMGNFDKEILTGLNLKALAGLNLRKSYIRSISASTNGGLIVPGLYSIANSRGTVSAPGENYNPREVFGVFGGLTLTYKDFLTLDGTIRQDKSSTLPVANNAYLYYAGSASWLFSHHIEDLPWLTSGKLRMNYATVGNDAPWGSIRNVYDKPDPFGSTILFSAPSTQNNPFLKPEQTQSKEIGLEMAFLQNRLGFDFTYYHTNTLDQILPASVSSATGFSSTFVNAGNIENKGFEVSLYASPIKTADFSWNVNVNWTKNSSLVLSLYNDSKNLQLATFQGGVSLNATVGQPYGILQGKTWKTLNGEKLVKANGRYDVTSTTTNNIGNVNPDWIGGINNSFKYKNVTLNFLIDMKRGGSVFSLDQYYGQATGVYPESVVINDKGNPSRSPIAEGGGVIMPGVKADGTPNTTRVENDYGTFGYAQNPAAAFVYDASYIKLREANIVYSLPSSVVRKLGGVKGVDLSIFGRNLWIIQKYVPYADPEENLSAGNIQGNQSGAYPTTRSIGFNIKLLF</sequence>
<evidence type="ECO:0000256" key="5">
    <source>
        <dbReference type="ARBA" id="ARBA00023077"/>
    </source>
</evidence>
<comment type="similarity">
    <text evidence="8 9">Belongs to the TonB-dependent receptor family.</text>
</comment>
<evidence type="ECO:0000256" key="3">
    <source>
        <dbReference type="ARBA" id="ARBA00022452"/>
    </source>
</evidence>
<evidence type="ECO:0000313" key="13">
    <source>
        <dbReference type="EMBL" id="MDF5689337.1"/>
    </source>
</evidence>
<dbReference type="InterPro" id="IPR012910">
    <property type="entry name" value="Plug_dom"/>
</dbReference>
<evidence type="ECO:0000256" key="10">
    <source>
        <dbReference type="SAM" id="SignalP"/>
    </source>
</evidence>
<evidence type="ECO:0000256" key="7">
    <source>
        <dbReference type="ARBA" id="ARBA00023237"/>
    </source>
</evidence>
<reference evidence="13 14" key="1">
    <citation type="submission" date="2023-03" db="EMBL/GenBank/DDBJ databases">
        <title>Genome sequencing of Aquirufa.</title>
        <authorList>
            <person name="Pitt A."/>
            <person name="Hahn M.W."/>
        </authorList>
    </citation>
    <scope>NUCLEOTIDE SEQUENCE [LARGE SCALE GENOMIC DNA]</scope>
    <source>
        <strain evidence="13 14">WAEICH-18A</strain>
    </source>
</reference>
<evidence type="ECO:0000256" key="1">
    <source>
        <dbReference type="ARBA" id="ARBA00004571"/>
    </source>
</evidence>
<keyword evidence="5 9" id="KW-0798">TonB box</keyword>
<dbReference type="NCBIfam" id="TIGR04056">
    <property type="entry name" value="OMP_RagA_SusC"/>
    <property type="match status" value="1"/>
</dbReference>
<organism evidence="13 14">
    <name type="scientific">Aquirufa aurantiipilula</name>
    <dbReference type="NCBI Taxonomy" id="2696561"/>
    <lineage>
        <taxon>Bacteria</taxon>
        <taxon>Pseudomonadati</taxon>
        <taxon>Bacteroidota</taxon>
        <taxon>Cytophagia</taxon>
        <taxon>Cytophagales</taxon>
        <taxon>Flectobacillaceae</taxon>
        <taxon>Aquirufa</taxon>
    </lineage>
</organism>
<dbReference type="RefSeq" id="WP_223143895.1">
    <property type="nucleotide sequence ID" value="NZ_CBCSDE010000007.1"/>
</dbReference>
<evidence type="ECO:0000256" key="6">
    <source>
        <dbReference type="ARBA" id="ARBA00023136"/>
    </source>
</evidence>
<dbReference type="InterPro" id="IPR023997">
    <property type="entry name" value="TonB-dep_OMP_SusC/RagA_CS"/>
</dbReference>
<comment type="subcellular location">
    <subcellularLocation>
        <location evidence="1 8">Cell outer membrane</location>
        <topology evidence="1 8">Multi-pass membrane protein</topology>
    </subcellularLocation>
</comment>
<dbReference type="InterPro" id="IPR037066">
    <property type="entry name" value="Plug_dom_sf"/>
</dbReference>
<feature type="domain" description="TonB-dependent receptor-like beta-barrel" evidence="11">
    <location>
        <begin position="459"/>
        <end position="881"/>
    </location>
</feature>
<dbReference type="Pfam" id="PF13715">
    <property type="entry name" value="CarbopepD_reg_2"/>
    <property type="match status" value="1"/>
</dbReference>
<keyword evidence="4 8" id="KW-0812">Transmembrane</keyword>
<feature type="signal peptide" evidence="10">
    <location>
        <begin position="1"/>
        <end position="20"/>
    </location>
</feature>
<feature type="chain" id="PRO_5046548121" evidence="10">
    <location>
        <begin position="21"/>
        <end position="1068"/>
    </location>
</feature>
<dbReference type="Gene3D" id="2.170.130.10">
    <property type="entry name" value="TonB-dependent receptor, plug domain"/>
    <property type="match status" value="1"/>
</dbReference>
<evidence type="ECO:0000313" key="14">
    <source>
        <dbReference type="Proteomes" id="UP001321344"/>
    </source>
</evidence>
<keyword evidence="7 8" id="KW-0998">Cell outer membrane</keyword>
<evidence type="ECO:0000259" key="11">
    <source>
        <dbReference type="Pfam" id="PF00593"/>
    </source>
</evidence>
<dbReference type="Proteomes" id="UP001321344">
    <property type="component" value="Unassembled WGS sequence"/>
</dbReference>
<keyword evidence="3 8" id="KW-1134">Transmembrane beta strand</keyword>
<gene>
    <name evidence="13" type="ORF">PQG43_00525</name>
</gene>
<evidence type="ECO:0000256" key="4">
    <source>
        <dbReference type="ARBA" id="ARBA00022692"/>
    </source>
</evidence>
<dbReference type="InterPro" id="IPR039426">
    <property type="entry name" value="TonB-dep_rcpt-like"/>
</dbReference>
<dbReference type="InterPro" id="IPR036942">
    <property type="entry name" value="Beta-barrel_TonB_sf"/>
</dbReference>
<protein>
    <submittedName>
        <fullName evidence="13">SusC/RagA family TonB-linked outer membrane protein</fullName>
    </submittedName>
</protein>
<name>A0ABT6BG94_9BACT</name>
<keyword evidence="2 8" id="KW-0813">Transport</keyword>
<evidence type="ECO:0000256" key="2">
    <source>
        <dbReference type="ARBA" id="ARBA00022448"/>
    </source>
</evidence>
<keyword evidence="10" id="KW-0732">Signal</keyword>
<feature type="domain" description="TonB-dependent receptor plug" evidence="12">
    <location>
        <begin position="115"/>
        <end position="240"/>
    </location>
</feature>
<dbReference type="SUPFAM" id="SSF49464">
    <property type="entry name" value="Carboxypeptidase regulatory domain-like"/>
    <property type="match status" value="1"/>
</dbReference>
<dbReference type="PROSITE" id="PS51257">
    <property type="entry name" value="PROKAR_LIPOPROTEIN"/>
    <property type="match status" value="1"/>
</dbReference>
<dbReference type="Gene3D" id="2.60.40.1120">
    <property type="entry name" value="Carboxypeptidase-like, regulatory domain"/>
    <property type="match status" value="1"/>
</dbReference>
<dbReference type="SUPFAM" id="SSF56935">
    <property type="entry name" value="Porins"/>
    <property type="match status" value="1"/>
</dbReference>
<dbReference type="PROSITE" id="PS52016">
    <property type="entry name" value="TONB_DEPENDENT_REC_3"/>
    <property type="match status" value="1"/>
</dbReference>
<dbReference type="InterPro" id="IPR023996">
    <property type="entry name" value="TonB-dep_OMP_SusC/RagA"/>
</dbReference>